<dbReference type="PANTHER" id="PTHR32212">
    <property type="entry name" value="CYCLIN-LIKE F-BOX"/>
    <property type="match status" value="1"/>
</dbReference>
<feature type="domain" description="F-box" evidence="1">
    <location>
        <begin position="4"/>
        <end position="43"/>
    </location>
</feature>
<dbReference type="InterPro" id="IPR001810">
    <property type="entry name" value="F-box_dom"/>
</dbReference>
<evidence type="ECO:0000259" key="1">
    <source>
        <dbReference type="Pfam" id="PF00646"/>
    </source>
</evidence>
<gene>
    <name evidence="2" type="ORF">DY000_02002767</name>
</gene>
<dbReference type="CDD" id="cd22160">
    <property type="entry name" value="F-box_AtFBL13-like"/>
    <property type="match status" value="1"/>
</dbReference>
<reference evidence="2 3" key="1">
    <citation type="journal article" date="2020" name="BMC Genomics">
        <title>Intraspecific diversification of the crop wild relative Brassica cretica Lam. using demographic model selection.</title>
        <authorList>
            <person name="Kioukis A."/>
            <person name="Michalopoulou V.A."/>
            <person name="Briers L."/>
            <person name="Pirintsos S."/>
            <person name="Studholme D.J."/>
            <person name="Pavlidis P."/>
            <person name="Sarris P.F."/>
        </authorList>
    </citation>
    <scope>NUCLEOTIDE SEQUENCE [LARGE SCALE GENOMIC DNA]</scope>
    <source>
        <strain evidence="3">cv. PFS-1207/04</strain>
    </source>
</reference>
<dbReference type="Pfam" id="PF00646">
    <property type="entry name" value="F-box"/>
    <property type="match status" value="1"/>
</dbReference>
<sequence>MDRISGLSDELLVKILSFVPTEVAVSTSILSKRWKFVWMWVSKLEFVMNHFGPDIALQDFINKNLPLLKSSGHRKVSPPMFLQIIST</sequence>
<dbReference type="SUPFAM" id="SSF81383">
    <property type="entry name" value="F-box domain"/>
    <property type="match status" value="1"/>
</dbReference>
<dbReference type="InterPro" id="IPR036047">
    <property type="entry name" value="F-box-like_dom_sf"/>
</dbReference>
<dbReference type="InterPro" id="IPR053781">
    <property type="entry name" value="F-box_AtFBL13-like"/>
</dbReference>
<dbReference type="Proteomes" id="UP000266723">
    <property type="component" value="Unassembled WGS sequence"/>
</dbReference>
<dbReference type="PANTHER" id="PTHR32212:SF325">
    <property type="entry name" value="FBD DOMAIN-CONTAINING PROTEIN"/>
    <property type="match status" value="1"/>
</dbReference>
<organism evidence="2 3">
    <name type="scientific">Brassica cretica</name>
    <name type="common">Mustard</name>
    <dbReference type="NCBI Taxonomy" id="69181"/>
    <lineage>
        <taxon>Eukaryota</taxon>
        <taxon>Viridiplantae</taxon>
        <taxon>Streptophyta</taxon>
        <taxon>Embryophyta</taxon>
        <taxon>Tracheophyta</taxon>
        <taxon>Spermatophyta</taxon>
        <taxon>Magnoliopsida</taxon>
        <taxon>eudicotyledons</taxon>
        <taxon>Gunneridae</taxon>
        <taxon>Pentapetalae</taxon>
        <taxon>rosids</taxon>
        <taxon>malvids</taxon>
        <taxon>Brassicales</taxon>
        <taxon>Brassicaceae</taxon>
        <taxon>Brassiceae</taxon>
        <taxon>Brassica</taxon>
    </lineage>
</organism>
<name>A0ABQ7CDT7_BRACR</name>
<evidence type="ECO:0000313" key="3">
    <source>
        <dbReference type="Proteomes" id="UP000266723"/>
    </source>
</evidence>
<accession>A0ABQ7CDT7</accession>
<proteinExistence type="predicted"/>
<keyword evidence="3" id="KW-1185">Reference proteome</keyword>
<evidence type="ECO:0000313" key="2">
    <source>
        <dbReference type="EMBL" id="KAF3549938.1"/>
    </source>
</evidence>
<dbReference type="EMBL" id="QGKV02000832">
    <property type="protein sequence ID" value="KAF3549938.1"/>
    <property type="molecule type" value="Genomic_DNA"/>
</dbReference>
<comment type="caution">
    <text evidence="2">The sequence shown here is derived from an EMBL/GenBank/DDBJ whole genome shotgun (WGS) entry which is preliminary data.</text>
</comment>
<protein>
    <recommendedName>
        <fullName evidence="1">F-box domain-containing protein</fullName>
    </recommendedName>
</protein>